<sequence length="205" mass="23769">GLISAEEAFNYTRFRLGSVGRSQHPTIYDNYHGELHITVSKYQIDFNDDCESDIGWTTIDHTGGVGGDLWHLSEIDCTSPTHCWYLGDEDTERYNNNMNNSLVSPEIKLGLNPLLTFIANVLREQYDFLYLDISTDNWSSYYTEKVTGYGWYWRPLDISLEVFSGKTIQMRFRVESDESIPFNPDEGIGLFMIEDIQIYSERRGR</sequence>
<gene>
    <name evidence="1" type="ORF">S06H3_37385</name>
</gene>
<dbReference type="EMBL" id="BARV01022713">
    <property type="protein sequence ID" value="GAI23152.1"/>
    <property type="molecule type" value="Genomic_DNA"/>
</dbReference>
<accession>X1LUV6</accession>
<protein>
    <recommendedName>
        <fullName evidence="2">Peptidase M6-like domain-containing protein</fullName>
    </recommendedName>
</protein>
<feature type="non-terminal residue" evidence="1">
    <location>
        <position position="1"/>
    </location>
</feature>
<organism evidence="1">
    <name type="scientific">marine sediment metagenome</name>
    <dbReference type="NCBI Taxonomy" id="412755"/>
    <lineage>
        <taxon>unclassified sequences</taxon>
        <taxon>metagenomes</taxon>
        <taxon>ecological metagenomes</taxon>
    </lineage>
</organism>
<dbReference type="Gene3D" id="2.60.120.200">
    <property type="match status" value="1"/>
</dbReference>
<dbReference type="AlphaFoldDB" id="X1LUV6"/>
<comment type="caution">
    <text evidence="1">The sequence shown here is derived from an EMBL/GenBank/DDBJ whole genome shotgun (WGS) entry which is preliminary data.</text>
</comment>
<reference evidence="1" key="1">
    <citation type="journal article" date="2014" name="Front. Microbiol.">
        <title>High frequency of phylogenetically diverse reductive dehalogenase-homologous genes in deep subseafloor sedimentary metagenomes.</title>
        <authorList>
            <person name="Kawai M."/>
            <person name="Futagami T."/>
            <person name="Toyoda A."/>
            <person name="Takaki Y."/>
            <person name="Nishi S."/>
            <person name="Hori S."/>
            <person name="Arai W."/>
            <person name="Tsubouchi T."/>
            <person name="Morono Y."/>
            <person name="Uchiyama I."/>
            <person name="Ito T."/>
            <person name="Fujiyama A."/>
            <person name="Inagaki F."/>
            <person name="Takami H."/>
        </authorList>
    </citation>
    <scope>NUCLEOTIDE SEQUENCE</scope>
    <source>
        <strain evidence="1">Expedition CK06-06</strain>
    </source>
</reference>
<proteinExistence type="predicted"/>
<name>X1LUV6_9ZZZZ</name>
<evidence type="ECO:0000313" key="1">
    <source>
        <dbReference type="EMBL" id="GAI23152.1"/>
    </source>
</evidence>
<evidence type="ECO:0008006" key="2">
    <source>
        <dbReference type="Google" id="ProtNLM"/>
    </source>
</evidence>